<dbReference type="AlphaFoldDB" id="A0A9P4U2A5"/>
<organism evidence="3 4">
    <name type="scientific">Tothia fuscella</name>
    <dbReference type="NCBI Taxonomy" id="1048955"/>
    <lineage>
        <taxon>Eukaryota</taxon>
        <taxon>Fungi</taxon>
        <taxon>Dikarya</taxon>
        <taxon>Ascomycota</taxon>
        <taxon>Pezizomycotina</taxon>
        <taxon>Dothideomycetes</taxon>
        <taxon>Pleosporomycetidae</taxon>
        <taxon>Venturiales</taxon>
        <taxon>Cylindrosympodiaceae</taxon>
        <taxon>Tothia</taxon>
    </lineage>
</organism>
<name>A0A9P4U2A5_9PEZI</name>
<reference evidence="3" key="1">
    <citation type="journal article" date="2020" name="Stud. Mycol.">
        <title>101 Dothideomycetes genomes: a test case for predicting lifestyles and emergence of pathogens.</title>
        <authorList>
            <person name="Haridas S."/>
            <person name="Albert R."/>
            <person name="Binder M."/>
            <person name="Bloem J."/>
            <person name="Labutti K."/>
            <person name="Salamov A."/>
            <person name="Andreopoulos B."/>
            <person name="Baker S."/>
            <person name="Barry K."/>
            <person name="Bills G."/>
            <person name="Bluhm B."/>
            <person name="Cannon C."/>
            <person name="Castanera R."/>
            <person name="Culley D."/>
            <person name="Daum C."/>
            <person name="Ezra D."/>
            <person name="Gonzalez J."/>
            <person name="Henrissat B."/>
            <person name="Kuo A."/>
            <person name="Liang C."/>
            <person name="Lipzen A."/>
            <person name="Lutzoni F."/>
            <person name="Magnuson J."/>
            <person name="Mondo S."/>
            <person name="Nolan M."/>
            <person name="Ohm R."/>
            <person name="Pangilinan J."/>
            <person name="Park H.-J."/>
            <person name="Ramirez L."/>
            <person name="Alfaro M."/>
            <person name="Sun H."/>
            <person name="Tritt A."/>
            <person name="Yoshinaga Y."/>
            <person name="Zwiers L.-H."/>
            <person name="Turgeon B."/>
            <person name="Goodwin S."/>
            <person name="Spatafora J."/>
            <person name="Crous P."/>
            <person name="Grigoriev I."/>
        </authorList>
    </citation>
    <scope>NUCLEOTIDE SEQUENCE</scope>
    <source>
        <strain evidence="3">CBS 130266</strain>
    </source>
</reference>
<feature type="transmembrane region" description="Helical" evidence="1">
    <location>
        <begin position="270"/>
        <end position="289"/>
    </location>
</feature>
<feature type="signal peptide" evidence="2">
    <location>
        <begin position="1"/>
        <end position="19"/>
    </location>
</feature>
<protein>
    <submittedName>
        <fullName evidence="3">Uncharacterized protein</fullName>
    </submittedName>
</protein>
<dbReference type="PANTHER" id="PTHR35043">
    <property type="entry name" value="TRANSCRIPTION FACTOR DOMAIN-CONTAINING PROTEIN"/>
    <property type="match status" value="1"/>
</dbReference>
<dbReference type="EMBL" id="MU007017">
    <property type="protein sequence ID" value="KAF2434361.1"/>
    <property type="molecule type" value="Genomic_DNA"/>
</dbReference>
<evidence type="ECO:0000256" key="2">
    <source>
        <dbReference type="SAM" id="SignalP"/>
    </source>
</evidence>
<dbReference type="PANTHER" id="PTHR35043:SF7">
    <property type="entry name" value="TRANSCRIPTION FACTOR DOMAIN-CONTAINING PROTEIN"/>
    <property type="match status" value="1"/>
</dbReference>
<keyword evidence="1" id="KW-1133">Transmembrane helix</keyword>
<feature type="transmembrane region" description="Helical" evidence="1">
    <location>
        <begin position="345"/>
        <end position="370"/>
    </location>
</feature>
<dbReference type="Proteomes" id="UP000800235">
    <property type="component" value="Unassembled WGS sequence"/>
</dbReference>
<proteinExistence type="predicted"/>
<evidence type="ECO:0000313" key="3">
    <source>
        <dbReference type="EMBL" id="KAF2434361.1"/>
    </source>
</evidence>
<feature type="chain" id="PRO_5040436465" evidence="2">
    <location>
        <begin position="20"/>
        <end position="397"/>
    </location>
</feature>
<comment type="caution">
    <text evidence="3">The sequence shown here is derived from an EMBL/GenBank/DDBJ whole genome shotgun (WGS) entry which is preliminary data.</text>
</comment>
<dbReference type="OrthoDB" id="3061561at2759"/>
<feature type="non-terminal residue" evidence="3">
    <location>
        <position position="1"/>
    </location>
</feature>
<accession>A0A9P4U2A5</accession>
<keyword evidence="1" id="KW-0812">Transmembrane</keyword>
<evidence type="ECO:0000313" key="4">
    <source>
        <dbReference type="Proteomes" id="UP000800235"/>
    </source>
</evidence>
<keyword evidence="2" id="KW-0732">Signal</keyword>
<gene>
    <name evidence="3" type="ORF">EJ08DRAFT_582328</name>
</gene>
<sequence length="397" mass="44255">GTYGLLVTCLTTIILCVWTAVHLNLPEHKKSAQQIWRKFGYLALGLFAPEIVASGRDPEVEAASSPYLDRKRANDWTLVHSYYAIMGGFAFSSSDMELKAFPNGREVAHLTSLGILQLAKTAPHLLPDISVEHIYDSSKASSLAKAIVCAQALYFCAQFFGRIGAHLPVGLLELNTLAHALCTLVTYVIWWNKPLDIELPTFIQGKDGDLLSAGMYMASPKDCYLQYTDLLVPMARPMRGQYREYVATRMRNGPFPEESCRTSVKLGNSFLISVPFAGFLYAGLHLLAWNPPVVTHMEILLWRISSLLVATGGPEKPFDELLTNLLSRFFGDNTRAWVAEKLARAVVLCFALVFTSLCILYVPARIYLFVECFISIPHLPDAVFDIPDWLEFLSHIG</sequence>
<keyword evidence="4" id="KW-1185">Reference proteome</keyword>
<keyword evidence="1" id="KW-0472">Membrane</keyword>
<evidence type="ECO:0000256" key="1">
    <source>
        <dbReference type="SAM" id="Phobius"/>
    </source>
</evidence>